<keyword evidence="3" id="KW-0732">Signal</keyword>
<evidence type="ECO:0000256" key="1">
    <source>
        <dbReference type="SAM" id="MobiDB-lite"/>
    </source>
</evidence>
<evidence type="ECO:0000313" key="5">
    <source>
        <dbReference type="Proteomes" id="UP000504635"/>
    </source>
</evidence>
<feature type="compositionally biased region" description="Polar residues" evidence="1">
    <location>
        <begin position="149"/>
        <end position="167"/>
    </location>
</feature>
<feature type="compositionally biased region" description="Polar residues" evidence="1">
    <location>
        <begin position="290"/>
        <end position="301"/>
    </location>
</feature>
<feature type="compositionally biased region" description="Basic and acidic residues" evidence="1">
    <location>
        <begin position="215"/>
        <end position="234"/>
    </location>
</feature>
<accession>A0A6J2XIV1</accession>
<keyword evidence="2" id="KW-0472">Membrane</keyword>
<feature type="region of interest" description="Disordered" evidence="1">
    <location>
        <begin position="290"/>
        <end position="340"/>
    </location>
</feature>
<dbReference type="GeneID" id="115878467"/>
<feature type="compositionally biased region" description="Polar residues" evidence="1">
    <location>
        <begin position="259"/>
        <end position="268"/>
    </location>
</feature>
<feature type="region of interest" description="Disordered" evidence="1">
    <location>
        <begin position="933"/>
        <end position="962"/>
    </location>
</feature>
<feature type="region of interest" description="Disordered" evidence="1">
    <location>
        <begin position="511"/>
        <end position="586"/>
    </location>
</feature>
<dbReference type="InterPro" id="IPR036364">
    <property type="entry name" value="SEA_dom_sf"/>
</dbReference>
<dbReference type="InterPro" id="IPR000082">
    <property type="entry name" value="SEA_dom"/>
</dbReference>
<keyword evidence="5" id="KW-1185">Reference proteome</keyword>
<feature type="region of interest" description="Disordered" evidence="1">
    <location>
        <begin position="149"/>
        <end position="269"/>
    </location>
</feature>
<feature type="compositionally biased region" description="Acidic residues" evidence="1">
    <location>
        <begin position="201"/>
        <end position="214"/>
    </location>
</feature>
<feature type="compositionally biased region" description="Low complexity" evidence="1">
    <location>
        <begin position="313"/>
        <end position="328"/>
    </location>
</feature>
<evidence type="ECO:0000313" key="6">
    <source>
        <dbReference type="RefSeq" id="XP_030750845.1"/>
    </source>
</evidence>
<keyword evidence="2" id="KW-0812">Transmembrane</keyword>
<organism evidence="5 6">
    <name type="scientific">Sitophilus oryzae</name>
    <name type="common">Rice weevil</name>
    <name type="synonym">Curculio oryzae</name>
    <dbReference type="NCBI Taxonomy" id="7048"/>
    <lineage>
        <taxon>Eukaryota</taxon>
        <taxon>Metazoa</taxon>
        <taxon>Ecdysozoa</taxon>
        <taxon>Arthropoda</taxon>
        <taxon>Hexapoda</taxon>
        <taxon>Insecta</taxon>
        <taxon>Pterygota</taxon>
        <taxon>Neoptera</taxon>
        <taxon>Endopterygota</taxon>
        <taxon>Coleoptera</taxon>
        <taxon>Polyphaga</taxon>
        <taxon>Cucujiformia</taxon>
        <taxon>Curculionidae</taxon>
        <taxon>Dryophthorinae</taxon>
        <taxon>Sitophilus</taxon>
    </lineage>
</organism>
<dbReference type="InParanoid" id="A0A6J2XIV1"/>
<feature type="transmembrane region" description="Helical" evidence="2">
    <location>
        <begin position="1124"/>
        <end position="1148"/>
    </location>
</feature>
<reference evidence="6" key="1">
    <citation type="submission" date="2025-08" db="UniProtKB">
        <authorList>
            <consortium name="RefSeq"/>
        </authorList>
    </citation>
    <scope>IDENTIFICATION</scope>
    <source>
        <tissue evidence="6">Gonads</tissue>
    </source>
</reference>
<evidence type="ECO:0000256" key="3">
    <source>
        <dbReference type="SAM" id="SignalP"/>
    </source>
</evidence>
<sequence>MGSIMRAVALIGLLCVFVQGQRYVVRQPDEDGYYRQNQDYSYSIPRTPIGFQNRNFRPLDRNFHTSELPINPQQNLPQYRHHFLQTEPNYNIGNKIANTPAGFRSSPEYSYEQSFPGRFPQGETFLGQVTLNNPLEKPESLKRTLEINSNAFDGNQRGSKSLSTGSRNGVLVDRLRGLPKLGKNPPVFQSNKEKNALDSKDDVEESEVEEENDEGKDNYDKSVKENTNDLNKDEEYYDDEQDEEYDDESEEYVQENDETTTPSKTTKSYDVLTTKPSTLMKDNNFNDFVDTSSLHTTSQRPKTNDAEKETPMTVSVSSSVGTKKGTTKINDEDKNDKKTQKEYPELVVSVVTSKTIVNNTVVAPVTTADGLVSSTESLSNQTLLDDNSTESWIVVASVQTSRSVSGARYIPFSVIEQDERVKLLNEPDEMENSTNITPTEDDFSTEDVLSTLPETSTKIKTSTESLIDKLDRVQSDLSSGLLTGGFKNDNIAVIKENSPDKMDVSTMETITSTTTPTIPTTTKPYPQVNIRRYSPGNRPTTPKSKRLLPKATKPSETSKAGAPKATAQDDITSLLPPGYKPRAKEGSSAGLLQEIFAKLKPSDTKANNLEKVNRSEELLKNVKEVDIAAFLPPGFKLPQSEHSTEKTPDISSLLKNVKPVEDISSLLPPGYKPPKSADTSDIFEKAKPVDISALLPKGYKPPKTDETTKLFEMAKPVDDISALLPPGYKLPKTTSTTNSPISDILAKAKPVNDISALLPPGYKNKPGPKNATKGVDNLLKNAQPVDISAFLPPGYNKFKTSTPKTPVTISQELPSNLLPPGYKAPSKTTKVPDNLLPPGFKAAEETKETTTSSAPVTSTAAGTVKVVFPSRPGGARKTARITTPKPVEKSINKPTSPTIQKGWPVRASTEFTGWPTPSTTPISIEKLLEAARTASTSTSTTSSSTTVTTTRTTTTTTTTPKPTTPGICTGDCDLAGTIKLIGGAKWAPELLDRNTKEYQILANDVENELESIYSSSPVLKQWYRKIRIDGFSEGSVLVDYLVELNEIGRQVDTQEIKRLFHQSLMDSSPKNREPKSLNQSAVAEARIALGQFEVDPKYTDFVVIPKGNIPTIGYSDENVLLPQWAIAVIVIGLASLLFVIIFGATVLVNRHKNSKKSPVPLTEDMLNDLNKSHMGGFENFGADDFYNMDDVWENKPYENKFHKKRSDGSIHDNSMSNLYDSWRSEWNQNMYSGYYPHASSQHSGYSGRRRPDYDTNF</sequence>
<dbReference type="Pfam" id="PF01390">
    <property type="entry name" value="SEA"/>
    <property type="match status" value="1"/>
</dbReference>
<evidence type="ECO:0000259" key="4">
    <source>
        <dbReference type="PROSITE" id="PS50024"/>
    </source>
</evidence>
<gene>
    <name evidence="6" type="primary">LOC115878467</name>
</gene>
<dbReference type="FunCoup" id="A0A6J2XIV1">
    <property type="interactions" value="1"/>
</dbReference>
<evidence type="ECO:0000256" key="2">
    <source>
        <dbReference type="SAM" id="Phobius"/>
    </source>
</evidence>
<feature type="chain" id="PRO_5026830602" evidence="3">
    <location>
        <begin position="21"/>
        <end position="1257"/>
    </location>
</feature>
<dbReference type="AlphaFoldDB" id="A0A6J2XIV1"/>
<proteinExistence type="predicted"/>
<dbReference type="PROSITE" id="PS50024">
    <property type="entry name" value="SEA"/>
    <property type="match status" value="1"/>
</dbReference>
<feature type="signal peptide" evidence="3">
    <location>
        <begin position="1"/>
        <end position="20"/>
    </location>
</feature>
<feature type="domain" description="SEA" evidence="4">
    <location>
        <begin position="970"/>
        <end position="1089"/>
    </location>
</feature>
<feature type="compositionally biased region" description="Acidic residues" evidence="1">
    <location>
        <begin position="235"/>
        <end position="258"/>
    </location>
</feature>
<dbReference type="RefSeq" id="XP_030750845.1">
    <property type="nucleotide sequence ID" value="XM_030894985.1"/>
</dbReference>
<dbReference type="OrthoDB" id="6162910at2759"/>
<protein>
    <submittedName>
        <fullName evidence="6">Mucin-5AC</fullName>
    </submittedName>
</protein>
<name>A0A6J2XIV1_SITOR</name>
<dbReference type="Gene3D" id="3.30.70.960">
    <property type="entry name" value="SEA domain"/>
    <property type="match status" value="1"/>
</dbReference>
<dbReference type="SUPFAM" id="SSF82671">
    <property type="entry name" value="SEA domain"/>
    <property type="match status" value="1"/>
</dbReference>
<feature type="region of interest" description="Disordered" evidence="1">
    <location>
        <begin position="1238"/>
        <end position="1257"/>
    </location>
</feature>
<dbReference type="KEGG" id="soy:115878467"/>
<feature type="compositionally biased region" description="Basic and acidic residues" evidence="1">
    <location>
        <begin position="191"/>
        <end position="200"/>
    </location>
</feature>
<keyword evidence="2" id="KW-1133">Transmembrane helix</keyword>
<feature type="compositionally biased region" description="Basic and acidic residues" evidence="1">
    <location>
        <begin position="329"/>
        <end position="340"/>
    </location>
</feature>
<dbReference type="Proteomes" id="UP000504635">
    <property type="component" value="Unplaced"/>
</dbReference>
<feature type="compositionally biased region" description="Low complexity" evidence="1">
    <location>
        <begin position="511"/>
        <end position="522"/>
    </location>
</feature>